<evidence type="ECO:0000256" key="13">
    <source>
        <dbReference type="SAM" id="MobiDB-lite"/>
    </source>
</evidence>
<keyword evidence="6 12" id="KW-0863">Zinc-finger</keyword>
<evidence type="ECO:0000256" key="4">
    <source>
        <dbReference type="ARBA" id="ARBA00022723"/>
    </source>
</evidence>
<dbReference type="FunFam" id="3.30.160.60:FF:001891">
    <property type="entry name" value="Zinc finger protein 527"/>
    <property type="match status" value="1"/>
</dbReference>
<dbReference type="SMART" id="SM00355">
    <property type="entry name" value="ZnF_C2H2"/>
    <property type="match status" value="7"/>
</dbReference>
<evidence type="ECO:0000256" key="2">
    <source>
        <dbReference type="ARBA" id="ARBA00004123"/>
    </source>
</evidence>
<organism evidence="15 16">
    <name type="scientific">Xenopus tropicalis</name>
    <name type="common">Western clawed frog</name>
    <name type="synonym">Silurana tropicalis</name>
    <dbReference type="NCBI Taxonomy" id="8364"/>
    <lineage>
        <taxon>Eukaryota</taxon>
        <taxon>Metazoa</taxon>
        <taxon>Chordata</taxon>
        <taxon>Craniata</taxon>
        <taxon>Vertebrata</taxon>
        <taxon>Euteleostomi</taxon>
        <taxon>Amphibia</taxon>
        <taxon>Batrachia</taxon>
        <taxon>Anura</taxon>
        <taxon>Pipoidea</taxon>
        <taxon>Pipidae</taxon>
        <taxon>Xenopodinae</taxon>
        <taxon>Xenopus</taxon>
        <taxon>Silurana</taxon>
    </lineage>
</organism>
<evidence type="ECO:0000313" key="15">
    <source>
        <dbReference type="Proteomes" id="UP000008143"/>
    </source>
</evidence>
<dbReference type="FunFam" id="3.30.160.60:FF:001155">
    <property type="entry name" value="Zinc finger 30C"/>
    <property type="match status" value="1"/>
</dbReference>
<feature type="region of interest" description="Disordered" evidence="13">
    <location>
        <begin position="168"/>
        <end position="198"/>
    </location>
</feature>
<dbReference type="GO" id="GO:0006357">
    <property type="term" value="P:regulation of transcription by RNA polymerase II"/>
    <property type="evidence" value="ECO:0000318"/>
    <property type="project" value="GO_Central"/>
</dbReference>
<dbReference type="FunFam" id="3.30.160.60:FF:000340">
    <property type="entry name" value="zinc finger protein 473 isoform X1"/>
    <property type="match status" value="1"/>
</dbReference>
<dbReference type="Xenbase" id="XB-GENE-29089447">
    <property type="gene designation" value="LOC105947079"/>
</dbReference>
<dbReference type="GO" id="GO:0000978">
    <property type="term" value="F:RNA polymerase II cis-regulatory region sequence-specific DNA binding"/>
    <property type="evidence" value="ECO:0000318"/>
    <property type="project" value="GO_Central"/>
</dbReference>
<evidence type="ECO:0000256" key="11">
    <source>
        <dbReference type="ARBA" id="ARBA00023242"/>
    </source>
</evidence>
<dbReference type="FunFam" id="3.30.160.60:FF:003681">
    <property type="match status" value="1"/>
</dbReference>
<evidence type="ECO:0000256" key="7">
    <source>
        <dbReference type="ARBA" id="ARBA00022833"/>
    </source>
</evidence>
<dbReference type="AGR" id="Xenbase:XB-GENE-29089447"/>
<feature type="domain" description="C2H2-type" evidence="14">
    <location>
        <begin position="377"/>
        <end position="404"/>
    </location>
</feature>
<dbReference type="FunFam" id="3.30.160.60:FF:000110">
    <property type="entry name" value="Zinc finger protein-like"/>
    <property type="match status" value="1"/>
</dbReference>
<dbReference type="KEGG" id="xtr:105947079"/>
<dbReference type="PANTHER" id="PTHR24404">
    <property type="entry name" value="ZINC FINGER PROTEIN"/>
    <property type="match status" value="1"/>
</dbReference>
<dbReference type="GeneID" id="105947079"/>
<feature type="domain" description="C2H2-type" evidence="14">
    <location>
        <begin position="321"/>
        <end position="348"/>
    </location>
</feature>
<keyword evidence="8" id="KW-0805">Transcription regulation</keyword>
<name>A0A8J0T671_XENTR</name>
<comment type="function">
    <text evidence="1">May be involved in transcriptional regulation.</text>
</comment>
<sequence>MGCSLNNSSAASYISDGIKGDSGSHSDYNIITLAEEIEETDPPTPAIRCGLRSSLSDGVKSDACDKESALCEGANPLNRGVNPCVGRTERKVTPATILGGSSYGLGAIKQEPMAWLGRSHLGCSMNPLSDQTQGELSCPCIPGYSDYSDIMNSKCAAPLQECNSQVSGQSLPAHPVRTREGEESVSLSDGGKGYEQDSEPLGIHSDKPFCCLECGKRFKLCTRLFTHQRTHLEKRQFTCSECGECFPQSGDLTKHRRTHGGNKSFSCSECGKRFSYLSALNRHYRSHTGEKPFTCSECGKCFTHRSDLNRHHRIHTGDKPFTCSECGKCFIQSSDLKVHQRIHTGDKPFTCYRCGKYFVQRSDLHVHLKTHRGEKPFPCYECGKCFSYRSDLKVHLQSHNGKKPLSNT</sequence>
<feature type="domain" description="C2H2-type" evidence="14">
    <location>
        <begin position="265"/>
        <end position="292"/>
    </location>
</feature>
<reference evidence="16" key="1">
    <citation type="submission" date="2025-08" db="UniProtKB">
        <authorList>
            <consortium name="RefSeq"/>
        </authorList>
    </citation>
    <scope>IDENTIFICATION</scope>
    <source>
        <strain evidence="16">Nigerian</strain>
        <tissue evidence="16">Liver and blood</tissue>
    </source>
</reference>
<keyword evidence="15" id="KW-1185">Reference proteome</keyword>
<keyword evidence="4" id="KW-0479">Metal-binding</keyword>
<evidence type="ECO:0000256" key="12">
    <source>
        <dbReference type="PROSITE-ProRule" id="PRU00042"/>
    </source>
</evidence>
<feature type="domain" description="C2H2-type" evidence="14">
    <location>
        <begin position="237"/>
        <end position="264"/>
    </location>
</feature>
<evidence type="ECO:0000313" key="17">
    <source>
        <dbReference type="Xenbase" id="XB-GENE-29089447"/>
    </source>
</evidence>
<feature type="domain" description="C2H2-type" evidence="14">
    <location>
        <begin position="209"/>
        <end position="236"/>
    </location>
</feature>
<dbReference type="OrthoDB" id="6500421at2759"/>
<dbReference type="GO" id="GO:0005634">
    <property type="term" value="C:nucleus"/>
    <property type="evidence" value="ECO:0007669"/>
    <property type="project" value="UniProtKB-SubCell"/>
</dbReference>
<dbReference type="Proteomes" id="UP000008143">
    <property type="component" value="Chromosome 9"/>
</dbReference>
<keyword evidence="11" id="KW-0539">Nucleus</keyword>
<accession>A0A8J0T671</accession>
<dbReference type="InterPro" id="IPR050589">
    <property type="entry name" value="Ikaros_C2H2-ZF"/>
</dbReference>
<protein>
    <submittedName>
        <fullName evidence="16">Oocyte zinc finger protein XlCOF6.1-like</fullName>
    </submittedName>
</protein>
<keyword evidence="7" id="KW-0862">Zinc</keyword>
<keyword evidence="10" id="KW-0804">Transcription</keyword>
<dbReference type="PANTHER" id="PTHR24404:SF41">
    <property type="entry name" value="ZINC FINGER PROTEIN 613"/>
    <property type="match status" value="1"/>
</dbReference>
<feature type="domain" description="C2H2-type" evidence="14">
    <location>
        <begin position="293"/>
        <end position="320"/>
    </location>
</feature>
<keyword evidence="9" id="KW-0238">DNA-binding</keyword>
<proteinExistence type="inferred from homology"/>
<evidence type="ECO:0000256" key="6">
    <source>
        <dbReference type="ARBA" id="ARBA00022771"/>
    </source>
</evidence>
<dbReference type="GO" id="GO:0000981">
    <property type="term" value="F:DNA-binding transcription factor activity, RNA polymerase II-specific"/>
    <property type="evidence" value="ECO:0000318"/>
    <property type="project" value="GO_Central"/>
</dbReference>
<dbReference type="RefSeq" id="XP_017952894.1">
    <property type="nucleotide sequence ID" value="XM_018097405.2"/>
</dbReference>
<feature type="domain" description="C2H2-type" evidence="14">
    <location>
        <begin position="349"/>
        <end position="376"/>
    </location>
</feature>
<evidence type="ECO:0000256" key="9">
    <source>
        <dbReference type="ARBA" id="ARBA00023125"/>
    </source>
</evidence>
<evidence type="ECO:0000313" key="16">
    <source>
        <dbReference type="RefSeq" id="XP_017952894.1"/>
    </source>
</evidence>
<evidence type="ECO:0000259" key="14">
    <source>
        <dbReference type="PROSITE" id="PS50157"/>
    </source>
</evidence>
<dbReference type="InterPro" id="IPR013087">
    <property type="entry name" value="Znf_C2H2_type"/>
</dbReference>
<dbReference type="Gene3D" id="3.30.160.60">
    <property type="entry name" value="Classic Zinc Finger"/>
    <property type="match status" value="7"/>
</dbReference>
<dbReference type="Pfam" id="PF00096">
    <property type="entry name" value="zf-C2H2"/>
    <property type="match status" value="6"/>
</dbReference>
<evidence type="ECO:0000256" key="3">
    <source>
        <dbReference type="ARBA" id="ARBA00006991"/>
    </source>
</evidence>
<evidence type="ECO:0000256" key="5">
    <source>
        <dbReference type="ARBA" id="ARBA00022737"/>
    </source>
</evidence>
<dbReference type="InterPro" id="IPR036236">
    <property type="entry name" value="Znf_C2H2_sf"/>
</dbReference>
<gene>
    <name evidence="16 17" type="primary">LOC105947079</name>
</gene>
<keyword evidence="5" id="KW-0677">Repeat</keyword>
<dbReference type="GO" id="GO:0008270">
    <property type="term" value="F:zinc ion binding"/>
    <property type="evidence" value="ECO:0007669"/>
    <property type="project" value="UniProtKB-KW"/>
</dbReference>
<dbReference type="PROSITE" id="PS50157">
    <property type="entry name" value="ZINC_FINGER_C2H2_2"/>
    <property type="match status" value="7"/>
</dbReference>
<dbReference type="FunFam" id="3.30.160.60:FF:001158">
    <property type="entry name" value="zinc finger protein 22"/>
    <property type="match status" value="2"/>
</dbReference>
<comment type="similarity">
    <text evidence="3">Belongs to the krueppel C2H2-type zinc-finger protein family.</text>
</comment>
<evidence type="ECO:0000256" key="10">
    <source>
        <dbReference type="ARBA" id="ARBA00023163"/>
    </source>
</evidence>
<evidence type="ECO:0000256" key="8">
    <source>
        <dbReference type="ARBA" id="ARBA00023015"/>
    </source>
</evidence>
<dbReference type="AlphaFoldDB" id="A0A8J0T671"/>
<dbReference type="SUPFAM" id="SSF57667">
    <property type="entry name" value="beta-beta-alpha zinc fingers"/>
    <property type="match status" value="4"/>
</dbReference>
<comment type="subcellular location">
    <subcellularLocation>
        <location evidence="2">Nucleus</location>
    </subcellularLocation>
</comment>
<dbReference type="PROSITE" id="PS00028">
    <property type="entry name" value="ZINC_FINGER_C2H2_1"/>
    <property type="match status" value="7"/>
</dbReference>
<evidence type="ECO:0000256" key="1">
    <source>
        <dbReference type="ARBA" id="ARBA00003767"/>
    </source>
</evidence>